<accession>A0ABW2XHM4</accession>
<evidence type="ECO:0000313" key="2">
    <source>
        <dbReference type="Proteomes" id="UP001597063"/>
    </source>
</evidence>
<gene>
    <name evidence="1" type="ORF">ACFQZM_12695</name>
</gene>
<dbReference type="EMBL" id="JBHTGP010000006">
    <property type="protein sequence ID" value="MFD0685360.1"/>
    <property type="molecule type" value="Genomic_DNA"/>
</dbReference>
<organism evidence="1 2">
    <name type="scientific">Actinomadura fibrosa</name>
    <dbReference type="NCBI Taxonomy" id="111802"/>
    <lineage>
        <taxon>Bacteria</taxon>
        <taxon>Bacillati</taxon>
        <taxon>Actinomycetota</taxon>
        <taxon>Actinomycetes</taxon>
        <taxon>Streptosporangiales</taxon>
        <taxon>Thermomonosporaceae</taxon>
        <taxon>Actinomadura</taxon>
    </lineage>
</organism>
<protein>
    <recommendedName>
        <fullName evidence="3">Urease accessory protein UreD</fullName>
    </recommendedName>
</protein>
<dbReference type="RefSeq" id="WP_131758440.1">
    <property type="nucleotide sequence ID" value="NZ_CAACUY010000051.1"/>
</dbReference>
<proteinExistence type="predicted"/>
<dbReference type="SUPFAM" id="SSF50969">
    <property type="entry name" value="YVTN repeat-like/Quinoprotein amine dehydrogenase"/>
    <property type="match status" value="1"/>
</dbReference>
<dbReference type="Proteomes" id="UP001597063">
    <property type="component" value="Unassembled WGS sequence"/>
</dbReference>
<reference evidence="2" key="1">
    <citation type="journal article" date="2019" name="Int. J. Syst. Evol. Microbiol.">
        <title>The Global Catalogue of Microorganisms (GCM) 10K type strain sequencing project: providing services to taxonomists for standard genome sequencing and annotation.</title>
        <authorList>
            <consortium name="The Broad Institute Genomics Platform"/>
            <consortium name="The Broad Institute Genome Sequencing Center for Infectious Disease"/>
            <person name="Wu L."/>
            <person name="Ma J."/>
        </authorList>
    </citation>
    <scope>NUCLEOTIDE SEQUENCE [LARGE SCALE GENOMIC DNA]</scope>
    <source>
        <strain evidence="2">JCM 9371</strain>
    </source>
</reference>
<comment type="caution">
    <text evidence="1">The sequence shown here is derived from an EMBL/GenBank/DDBJ whole genome shotgun (WGS) entry which is preliminary data.</text>
</comment>
<keyword evidence="2" id="KW-1185">Reference proteome</keyword>
<sequence length="251" mass="27145">MNAVANHVRVSADDGLLVRWPAPLPDGERLVLRHTASGHGRAVNLAADRTSCALHVGDLGPGTWALHLEAGSLTRPLLTDDPGFSHDGLRAYAALPRRRSVRVTRSSDGHAALDVQEVEPHAEVELVHPRDGEIRIGGMLAYTGPRPGGARLLAVARKGSATVTGTARVHGTEFHARLSARGFATERPGLWDLWLAVADLRARLATLLDDAPGKRGKVSFPRQTVRDMSVRPYYTARDELAVACHRTEEQP</sequence>
<dbReference type="InterPro" id="IPR011044">
    <property type="entry name" value="Quino_amine_DH_bsu"/>
</dbReference>
<evidence type="ECO:0008006" key="3">
    <source>
        <dbReference type="Google" id="ProtNLM"/>
    </source>
</evidence>
<name>A0ABW2XHM4_9ACTN</name>
<evidence type="ECO:0000313" key="1">
    <source>
        <dbReference type="EMBL" id="MFD0685360.1"/>
    </source>
</evidence>